<accession>A0A550BYK3</accession>
<evidence type="ECO:0000313" key="2">
    <source>
        <dbReference type="Proteomes" id="UP000320762"/>
    </source>
</evidence>
<keyword evidence="2" id="KW-1185">Reference proteome</keyword>
<dbReference type="STRING" id="97359.A0A550BYK3"/>
<proteinExistence type="predicted"/>
<dbReference type="EMBL" id="VDMD01000044">
    <property type="protein sequence ID" value="TRM57641.1"/>
    <property type="molecule type" value="Genomic_DNA"/>
</dbReference>
<reference evidence="1 2" key="1">
    <citation type="journal article" date="2019" name="New Phytol.">
        <title>Comparative genomics reveals unique wood-decay strategies and fruiting body development in the Schizophyllaceae.</title>
        <authorList>
            <person name="Almasi E."/>
            <person name="Sahu N."/>
            <person name="Krizsan K."/>
            <person name="Balint B."/>
            <person name="Kovacs G.M."/>
            <person name="Kiss B."/>
            <person name="Cseklye J."/>
            <person name="Drula E."/>
            <person name="Henrissat B."/>
            <person name="Nagy I."/>
            <person name="Chovatia M."/>
            <person name="Adam C."/>
            <person name="LaButti K."/>
            <person name="Lipzen A."/>
            <person name="Riley R."/>
            <person name="Grigoriev I.V."/>
            <person name="Nagy L.G."/>
        </authorList>
    </citation>
    <scope>NUCLEOTIDE SEQUENCE [LARGE SCALE GENOMIC DNA]</scope>
    <source>
        <strain evidence="1 2">NL-1724</strain>
    </source>
</reference>
<evidence type="ECO:0008006" key="3">
    <source>
        <dbReference type="Google" id="ProtNLM"/>
    </source>
</evidence>
<dbReference type="AlphaFoldDB" id="A0A550BYK3"/>
<dbReference type="Proteomes" id="UP000320762">
    <property type="component" value="Unassembled WGS sequence"/>
</dbReference>
<gene>
    <name evidence="1" type="ORF">BD626DRAFT_208048</name>
</gene>
<comment type="caution">
    <text evidence="1">The sequence shown here is derived from an EMBL/GenBank/DDBJ whole genome shotgun (WGS) entry which is preliminary data.</text>
</comment>
<dbReference type="OrthoDB" id="3184970at2759"/>
<evidence type="ECO:0000313" key="1">
    <source>
        <dbReference type="EMBL" id="TRM57641.1"/>
    </source>
</evidence>
<name>A0A550BYK3_9AGAR</name>
<organism evidence="1 2">
    <name type="scientific">Schizophyllum amplum</name>
    <dbReference type="NCBI Taxonomy" id="97359"/>
    <lineage>
        <taxon>Eukaryota</taxon>
        <taxon>Fungi</taxon>
        <taxon>Dikarya</taxon>
        <taxon>Basidiomycota</taxon>
        <taxon>Agaricomycotina</taxon>
        <taxon>Agaricomycetes</taxon>
        <taxon>Agaricomycetidae</taxon>
        <taxon>Agaricales</taxon>
        <taxon>Schizophyllaceae</taxon>
        <taxon>Schizophyllum</taxon>
    </lineage>
</organism>
<protein>
    <recommendedName>
        <fullName evidence="3">BTB domain-containing protein</fullName>
    </recommendedName>
</protein>
<sequence length="197" mass="21748">MDASASEPASCPVAGCRLPVDIFLQSSDGILTGAHTRNLETFGEAFPSSSLAAPPSEPIVLDEPADVLQLLMHFMHLIPQPSLEGRSFELVLRFAEAVDKYGVHAADQLCWLKMRDHAETNSLEVLQYAARLNLYDLLDIAAPHTLRYTFSEIARSISDHDLLVRWRSLGHRPAMLPRPAAAGHAVLFGICMQSYRL</sequence>